<organism evidence="1">
    <name type="scientific">marine sediment metagenome</name>
    <dbReference type="NCBI Taxonomy" id="412755"/>
    <lineage>
        <taxon>unclassified sequences</taxon>
        <taxon>metagenomes</taxon>
        <taxon>ecological metagenomes</taxon>
    </lineage>
</organism>
<gene>
    <name evidence="1" type="ORF">LCGC14_1342150</name>
</gene>
<sequence>MARPKRQFTDEDEQQMYKYALAGCQNGTIAKLMCIATSTLVRRYGALLMEKRAERKYNIRNNQTNLSEHNPAMAIFLGKNELEQVDKQVITTNAAPVVVAESEQEATDEACKVYKLKLAGRA</sequence>
<name>A0A0F9KZQ2_9ZZZZ</name>
<accession>A0A0F9KZQ2</accession>
<evidence type="ECO:0000313" key="1">
    <source>
        <dbReference type="EMBL" id="KKM80201.1"/>
    </source>
</evidence>
<protein>
    <submittedName>
        <fullName evidence="1">Uncharacterized protein</fullName>
    </submittedName>
</protein>
<proteinExistence type="predicted"/>
<reference evidence="1" key="1">
    <citation type="journal article" date="2015" name="Nature">
        <title>Complex archaea that bridge the gap between prokaryotes and eukaryotes.</title>
        <authorList>
            <person name="Spang A."/>
            <person name="Saw J.H."/>
            <person name="Jorgensen S.L."/>
            <person name="Zaremba-Niedzwiedzka K."/>
            <person name="Martijn J."/>
            <person name="Lind A.E."/>
            <person name="van Eijk R."/>
            <person name="Schleper C."/>
            <person name="Guy L."/>
            <person name="Ettema T.J."/>
        </authorList>
    </citation>
    <scope>NUCLEOTIDE SEQUENCE</scope>
</reference>
<dbReference type="EMBL" id="LAZR01008218">
    <property type="protein sequence ID" value="KKM80201.1"/>
    <property type="molecule type" value="Genomic_DNA"/>
</dbReference>
<comment type="caution">
    <text evidence="1">The sequence shown here is derived from an EMBL/GenBank/DDBJ whole genome shotgun (WGS) entry which is preliminary data.</text>
</comment>
<dbReference type="AlphaFoldDB" id="A0A0F9KZQ2"/>